<keyword evidence="2" id="KW-0812">Transmembrane</keyword>
<keyword evidence="3" id="KW-0614">Plasmid</keyword>
<feature type="compositionally biased region" description="Low complexity" evidence="1">
    <location>
        <begin position="150"/>
        <end position="162"/>
    </location>
</feature>
<name>I3W110_9MICC</name>
<dbReference type="EMBL" id="JQ418528">
    <property type="protein sequence ID" value="AFK89287.1"/>
    <property type="molecule type" value="Genomic_DNA"/>
</dbReference>
<keyword evidence="2" id="KW-0472">Membrane</keyword>
<geneLocation type="plasmid" evidence="3">
    <name>pJ340-69</name>
</geneLocation>
<reference evidence="3" key="1">
    <citation type="submission" date="2012-01" db="EMBL/GenBank/DDBJ databases">
        <authorList>
            <person name="Summers A.O."/>
            <person name="Wireman J."/>
            <person name="Sale K."/>
        </authorList>
    </citation>
    <scope>NUCLEOTIDE SEQUENCE</scope>
    <source>
        <strain evidence="3">J3-40</strain>
        <plasmid evidence="3">pJ340-69</plasmid>
    </source>
</reference>
<keyword evidence="2" id="KW-1133">Transmembrane helix</keyword>
<organism evidence="3">
    <name type="scientific">Arthrobacter sp. J3.40</name>
    <dbReference type="NCBI Taxonomy" id="347209"/>
    <lineage>
        <taxon>Bacteria</taxon>
        <taxon>Bacillati</taxon>
        <taxon>Actinomycetota</taxon>
        <taxon>Actinomycetes</taxon>
        <taxon>Micrococcales</taxon>
        <taxon>Micrococcaceae</taxon>
        <taxon>Arthrobacter</taxon>
    </lineage>
</organism>
<evidence type="ECO:0000256" key="1">
    <source>
        <dbReference type="SAM" id="MobiDB-lite"/>
    </source>
</evidence>
<accession>I3W110</accession>
<feature type="region of interest" description="Disordered" evidence="1">
    <location>
        <begin position="131"/>
        <end position="176"/>
    </location>
</feature>
<dbReference type="AlphaFoldDB" id="I3W110"/>
<evidence type="ECO:0000256" key="2">
    <source>
        <dbReference type="SAM" id="Phobius"/>
    </source>
</evidence>
<feature type="transmembrane region" description="Helical" evidence="2">
    <location>
        <begin position="65"/>
        <end position="88"/>
    </location>
</feature>
<sequence>MHEEEQDPEILFLLVLPSMAALGTAAFLNPLLLRSRVSRAYLEGEVLDLDSINNGKSLKDNIGGLGLLQVFAFGLGLTSTAAAVGYFAGSGSDPSRMTDWIIGLLFSGVVLTSVTGFALFGKVQNYTSEEWQHPRPLSFQPPSPSRRRSPVAPRESRSGPSPRRLPPWVQHRRDTP</sequence>
<protein>
    <submittedName>
        <fullName evidence="3">Uncharacterized protein</fullName>
    </submittedName>
</protein>
<proteinExistence type="predicted"/>
<evidence type="ECO:0000313" key="3">
    <source>
        <dbReference type="EMBL" id="AFK89287.1"/>
    </source>
</evidence>
<feature type="transmembrane region" description="Helical" evidence="2">
    <location>
        <begin position="100"/>
        <end position="120"/>
    </location>
</feature>
<feature type="transmembrane region" description="Helical" evidence="2">
    <location>
        <begin position="12"/>
        <end position="33"/>
    </location>
</feature>